<dbReference type="PANTHER" id="PTHR46328">
    <property type="entry name" value="FAR-RED IMPAIRED RESPONSIVE (FAR1) FAMILY PROTEIN-RELATED"/>
    <property type="match status" value="1"/>
</dbReference>
<evidence type="ECO:0008006" key="4">
    <source>
        <dbReference type="Google" id="ProtNLM"/>
    </source>
</evidence>
<organism evidence="2 3">
    <name type="scientific">Stylosanthes scabra</name>
    <dbReference type="NCBI Taxonomy" id="79078"/>
    <lineage>
        <taxon>Eukaryota</taxon>
        <taxon>Viridiplantae</taxon>
        <taxon>Streptophyta</taxon>
        <taxon>Embryophyta</taxon>
        <taxon>Tracheophyta</taxon>
        <taxon>Spermatophyta</taxon>
        <taxon>Magnoliopsida</taxon>
        <taxon>eudicotyledons</taxon>
        <taxon>Gunneridae</taxon>
        <taxon>Pentapetalae</taxon>
        <taxon>rosids</taxon>
        <taxon>fabids</taxon>
        <taxon>Fabales</taxon>
        <taxon>Fabaceae</taxon>
        <taxon>Papilionoideae</taxon>
        <taxon>50 kb inversion clade</taxon>
        <taxon>dalbergioids sensu lato</taxon>
        <taxon>Dalbergieae</taxon>
        <taxon>Pterocarpus clade</taxon>
        <taxon>Stylosanthes</taxon>
    </lineage>
</organism>
<dbReference type="PANTHER" id="PTHR46328:SF27">
    <property type="entry name" value="OS12G0287500 PROTEIN"/>
    <property type="match status" value="1"/>
</dbReference>
<proteinExistence type="predicted"/>
<dbReference type="EMBL" id="JASCZI010212433">
    <property type="protein sequence ID" value="MED6199441.1"/>
    <property type="molecule type" value="Genomic_DNA"/>
</dbReference>
<evidence type="ECO:0000313" key="2">
    <source>
        <dbReference type="EMBL" id="MED6199441.1"/>
    </source>
</evidence>
<sequence length="153" mass="17454">MRKPSSPKQIQTSTNFLLLLLLLGHGGRVMTEGSSNQCSNSATDQIDKQLEFLCNVGEQYVPKVGMTFLTYEEANDFYKKYAKRGKFASKIRNSNRNKKTGEIKNQLITCNSFSEVYAVDENSRLMQSLIQYLPYIPIRRYLGRVNHATVSDN</sequence>
<keyword evidence="1" id="KW-0732">Signal</keyword>
<comment type="caution">
    <text evidence="2">The sequence shown here is derived from an EMBL/GenBank/DDBJ whole genome shotgun (WGS) entry which is preliminary data.</text>
</comment>
<keyword evidence="3" id="KW-1185">Reference proteome</keyword>
<accession>A0ABU6XNH7</accession>
<evidence type="ECO:0000256" key="1">
    <source>
        <dbReference type="SAM" id="SignalP"/>
    </source>
</evidence>
<reference evidence="2 3" key="1">
    <citation type="journal article" date="2023" name="Plants (Basel)">
        <title>Bridging the Gap: Combining Genomics and Transcriptomics Approaches to Understand Stylosanthes scabra, an Orphan Legume from the Brazilian Caatinga.</title>
        <authorList>
            <person name="Ferreira-Neto J.R.C."/>
            <person name="da Silva M.D."/>
            <person name="Binneck E."/>
            <person name="de Melo N.F."/>
            <person name="da Silva R.H."/>
            <person name="de Melo A.L.T.M."/>
            <person name="Pandolfi V."/>
            <person name="Bustamante F.O."/>
            <person name="Brasileiro-Vidal A.C."/>
            <person name="Benko-Iseppon A.M."/>
        </authorList>
    </citation>
    <scope>NUCLEOTIDE SEQUENCE [LARGE SCALE GENOMIC DNA]</scope>
    <source>
        <tissue evidence="2">Leaves</tissue>
    </source>
</reference>
<feature type="signal peptide" evidence="1">
    <location>
        <begin position="1"/>
        <end position="31"/>
    </location>
</feature>
<evidence type="ECO:0000313" key="3">
    <source>
        <dbReference type="Proteomes" id="UP001341840"/>
    </source>
</evidence>
<gene>
    <name evidence="2" type="ORF">PIB30_076004</name>
</gene>
<name>A0ABU6XNH7_9FABA</name>
<dbReference type="Proteomes" id="UP001341840">
    <property type="component" value="Unassembled WGS sequence"/>
</dbReference>
<feature type="chain" id="PRO_5046394391" description="FAR1 domain-containing protein" evidence="1">
    <location>
        <begin position="32"/>
        <end position="153"/>
    </location>
</feature>
<protein>
    <recommendedName>
        <fullName evidence="4">FAR1 domain-containing protein</fullName>
    </recommendedName>
</protein>